<evidence type="ECO:0000256" key="3">
    <source>
        <dbReference type="ARBA" id="ARBA00022691"/>
    </source>
</evidence>
<organism evidence="4 5">
    <name type="scientific">Aureliella helgolandensis</name>
    <dbReference type="NCBI Taxonomy" id="2527968"/>
    <lineage>
        <taxon>Bacteria</taxon>
        <taxon>Pseudomonadati</taxon>
        <taxon>Planctomycetota</taxon>
        <taxon>Planctomycetia</taxon>
        <taxon>Pirellulales</taxon>
        <taxon>Pirellulaceae</taxon>
        <taxon>Aureliella</taxon>
    </lineage>
</organism>
<keyword evidence="3" id="KW-0949">S-adenosyl-L-methionine</keyword>
<dbReference type="Proteomes" id="UP000318017">
    <property type="component" value="Chromosome"/>
</dbReference>
<gene>
    <name evidence="4" type="ORF">Q31a_03530</name>
</gene>
<dbReference type="InterPro" id="IPR029063">
    <property type="entry name" value="SAM-dependent_MTases_sf"/>
</dbReference>
<dbReference type="Gene3D" id="3.40.50.150">
    <property type="entry name" value="Vaccinia Virus protein VP39"/>
    <property type="match status" value="1"/>
</dbReference>
<evidence type="ECO:0000256" key="1">
    <source>
        <dbReference type="ARBA" id="ARBA00022603"/>
    </source>
</evidence>
<evidence type="ECO:0000313" key="4">
    <source>
        <dbReference type="EMBL" id="QDV22074.1"/>
    </source>
</evidence>
<reference evidence="4 5" key="1">
    <citation type="submission" date="2019-02" db="EMBL/GenBank/DDBJ databases">
        <title>Deep-cultivation of Planctomycetes and their phenomic and genomic characterization uncovers novel biology.</title>
        <authorList>
            <person name="Wiegand S."/>
            <person name="Jogler M."/>
            <person name="Boedeker C."/>
            <person name="Pinto D."/>
            <person name="Vollmers J."/>
            <person name="Rivas-Marin E."/>
            <person name="Kohn T."/>
            <person name="Peeters S.H."/>
            <person name="Heuer A."/>
            <person name="Rast P."/>
            <person name="Oberbeckmann S."/>
            <person name="Bunk B."/>
            <person name="Jeske O."/>
            <person name="Meyerdierks A."/>
            <person name="Storesund J.E."/>
            <person name="Kallscheuer N."/>
            <person name="Luecker S."/>
            <person name="Lage O.M."/>
            <person name="Pohl T."/>
            <person name="Merkel B.J."/>
            <person name="Hornburger P."/>
            <person name="Mueller R.-W."/>
            <person name="Bruemmer F."/>
            <person name="Labrenz M."/>
            <person name="Spormann A.M."/>
            <person name="Op den Camp H."/>
            <person name="Overmann J."/>
            <person name="Amann R."/>
            <person name="Jetten M.S.M."/>
            <person name="Mascher T."/>
            <person name="Medema M.H."/>
            <person name="Devos D.P."/>
            <person name="Kaster A.-K."/>
            <person name="Ovreas L."/>
            <person name="Rohde M."/>
            <person name="Galperin M.Y."/>
            <person name="Jogler C."/>
        </authorList>
    </citation>
    <scope>NUCLEOTIDE SEQUENCE [LARGE SCALE GENOMIC DNA]</scope>
    <source>
        <strain evidence="4 5">Q31a</strain>
    </source>
</reference>
<evidence type="ECO:0008006" key="6">
    <source>
        <dbReference type="Google" id="ProtNLM"/>
    </source>
</evidence>
<dbReference type="KEGG" id="ahel:Q31a_03530"/>
<dbReference type="GO" id="GO:0008168">
    <property type="term" value="F:methyltransferase activity"/>
    <property type="evidence" value="ECO:0007669"/>
    <property type="project" value="UniProtKB-KW"/>
</dbReference>
<evidence type="ECO:0000256" key="2">
    <source>
        <dbReference type="ARBA" id="ARBA00022679"/>
    </source>
</evidence>
<dbReference type="Pfam" id="PF13489">
    <property type="entry name" value="Methyltransf_23"/>
    <property type="match status" value="1"/>
</dbReference>
<protein>
    <recommendedName>
        <fullName evidence="6">Class I SAM-dependent methyltransferase</fullName>
    </recommendedName>
</protein>
<dbReference type="EMBL" id="CP036298">
    <property type="protein sequence ID" value="QDV22074.1"/>
    <property type="molecule type" value="Genomic_DNA"/>
</dbReference>
<proteinExistence type="predicted"/>
<dbReference type="CDD" id="cd02440">
    <property type="entry name" value="AdoMet_MTases"/>
    <property type="match status" value="1"/>
</dbReference>
<dbReference type="SUPFAM" id="SSF53335">
    <property type="entry name" value="S-adenosyl-L-methionine-dependent methyltransferases"/>
    <property type="match status" value="1"/>
</dbReference>
<evidence type="ECO:0000313" key="5">
    <source>
        <dbReference type="Proteomes" id="UP000318017"/>
    </source>
</evidence>
<sequence length="207" mass="23609">MHRFLMHRFLGSANKLLQEIDFQNVLEVGCGAGELAEQLFRHHEFGTNTPPLKIQYIGIDIGSVEVQQARVRCPDFHFAVASAYQIPVDDASQELVIACEVLEHLEDVDAALREVQRIAAGRVLISVPREPLWRVLNMLRGKYWSVLGNTPGHLQNFSARDIQRMVSRYFEIEHVVRPLPWTMILARSRALVPPRKSIHSPAVEERT</sequence>
<accession>A0A518G0N3</accession>
<dbReference type="PANTHER" id="PTHR43464:SF19">
    <property type="entry name" value="UBIQUINONE BIOSYNTHESIS O-METHYLTRANSFERASE, MITOCHONDRIAL"/>
    <property type="match status" value="1"/>
</dbReference>
<keyword evidence="2" id="KW-0808">Transferase</keyword>
<dbReference type="AlphaFoldDB" id="A0A518G0N3"/>
<keyword evidence="1" id="KW-0489">Methyltransferase</keyword>
<name>A0A518G0N3_9BACT</name>
<keyword evidence="5" id="KW-1185">Reference proteome</keyword>
<dbReference type="GO" id="GO:0032259">
    <property type="term" value="P:methylation"/>
    <property type="evidence" value="ECO:0007669"/>
    <property type="project" value="UniProtKB-KW"/>
</dbReference>
<dbReference type="PANTHER" id="PTHR43464">
    <property type="entry name" value="METHYLTRANSFERASE"/>
    <property type="match status" value="1"/>
</dbReference>